<dbReference type="Proteomes" id="UP001527090">
    <property type="component" value="Unassembled WGS sequence"/>
</dbReference>
<evidence type="ECO:0000313" key="1">
    <source>
        <dbReference type="EMBL" id="MCY9531379.1"/>
    </source>
</evidence>
<dbReference type="EMBL" id="JAMDLY010000014">
    <property type="protein sequence ID" value="MCY9531379.1"/>
    <property type="molecule type" value="Genomic_DNA"/>
</dbReference>
<protein>
    <recommendedName>
        <fullName evidence="3">N-acetyltransferase domain-containing protein</fullName>
    </recommendedName>
</protein>
<evidence type="ECO:0008006" key="3">
    <source>
        <dbReference type="Google" id="ProtNLM"/>
    </source>
</evidence>
<evidence type="ECO:0000313" key="2">
    <source>
        <dbReference type="Proteomes" id="UP001527090"/>
    </source>
</evidence>
<dbReference type="Gene3D" id="3.40.630.30">
    <property type="match status" value="1"/>
</dbReference>
<comment type="caution">
    <text evidence="1">The sequence shown here is derived from an EMBL/GenBank/DDBJ whole genome shotgun (WGS) entry which is preliminary data.</text>
</comment>
<reference evidence="1 2" key="1">
    <citation type="submission" date="2022-05" db="EMBL/GenBank/DDBJ databases">
        <title>Genome Sequencing of Bee-Associated Microbes.</title>
        <authorList>
            <person name="Dunlap C."/>
        </authorList>
    </citation>
    <scope>NUCLEOTIDE SEQUENCE [LARGE SCALE GENOMIC DNA]</scope>
    <source>
        <strain evidence="1 2">NRRL NRS-750</strain>
    </source>
</reference>
<gene>
    <name evidence="1" type="ORF">M5X04_18900</name>
</gene>
<keyword evidence="2" id="KW-1185">Reference proteome</keyword>
<dbReference type="RefSeq" id="WP_268632532.1">
    <property type="nucleotide sequence ID" value="NZ_JAMDLY010000014.1"/>
</dbReference>
<organism evidence="1 2">
    <name type="scientific">Paenibacillus alvei</name>
    <name type="common">Bacillus alvei</name>
    <dbReference type="NCBI Taxonomy" id="44250"/>
    <lineage>
        <taxon>Bacteria</taxon>
        <taxon>Bacillati</taxon>
        <taxon>Bacillota</taxon>
        <taxon>Bacilli</taxon>
        <taxon>Bacillales</taxon>
        <taxon>Paenibacillaceae</taxon>
        <taxon>Paenibacillus</taxon>
    </lineage>
</organism>
<proteinExistence type="predicted"/>
<accession>A0ABT4ECB4</accession>
<name>A0ABT4ECB4_PAEAL</name>
<sequence>MDYIRKLNRGEKIQLVVAAFNERAIKVYERTGFVRGISFTSKIGEQDTEFIVMRYSPA</sequence>
<dbReference type="SUPFAM" id="SSF55729">
    <property type="entry name" value="Acyl-CoA N-acyltransferases (Nat)"/>
    <property type="match status" value="1"/>
</dbReference>
<dbReference type="InterPro" id="IPR016181">
    <property type="entry name" value="Acyl_CoA_acyltransferase"/>
</dbReference>